<keyword evidence="13" id="KW-0407">Ion channel</keyword>
<keyword evidence="6 16" id="KW-0812">Transmembrane</keyword>
<evidence type="ECO:0000256" key="9">
    <source>
        <dbReference type="ARBA" id="ARBA00022989"/>
    </source>
</evidence>
<feature type="transmembrane region" description="Helical" evidence="16">
    <location>
        <begin position="274"/>
        <end position="292"/>
    </location>
</feature>
<feature type="transmembrane region" description="Helical" evidence="16">
    <location>
        <begin position="373"/>
        <end position="389"/>
    </location>
</feature>
<evidence type="ECO:0000313" key="19">
    <source>
        <dbReference type="Proteomes" id="UP000694427"/>
    </source>
</evidence>
<dbReference type="InterPro" id="IPR036770">
    <property type="entry name" value="Ankyrin_rpt-contain_sf"/>
</dbReference>
<dbReference type="GO" id="GO:0005262">
    <property type="term" value="F:calcium channel activity"/>
    <property type="evidence" value="ECO:0007669"/>
    <property type="project" value="UniProtKB-KW"/>
</dbReference>
<dbReference type="AlphaFoldDB" id="A0A8C1I8T6"/>
<evidence type="ECO:0000256" key="11">
    <source>
        <dbReference type="ARBA" id="ARBA00023065"/>
    </source>
</evidence>
<protein>
    <submittedName>
        <fullName evidence="18">Si:ch73-193i2.2</fullName>
    </submittedName>
</protein>
<evidence type="ECO:0000256" key="7">
    <source>
        <dbReference type="ARBA" id="ARBA00022737"/>
    </source>
</evidence>
<keyword evidence="19" id="KW-1185">Reference proteome</keyword>
<reference evidence="18" key="2">
    <citation type="submission" date="2025-09" db="UniProtKB">
        <authorList>
            <consortium name="Ensembl"/>
        </authorList>
    </citation>
    <scope>IDENTIFICATION</scope>
</reference>
<keyword evidence="7" id="KW-0677">Repeat</keyword>
<evidence type="ECO:0000256" key="3">
    <source>
        <dbReference type="ARBA" id="ARBA00022475"/>
    </source>
</evidence>
<reference evidence="18" key="1">
    <citation type="submission" date="2025-08" db="UniProtKB">
        <authorList>
            <consortium name="Ensembl"/>
        </authorList>
    </citation>
    <scope>IDENTIFICATION</scope>
</reference>
<dbReference type="Gene3D" id="1.10.287.70">
    <property type="match status" value="1"/>
</dbReference>
<dbReference type="Ensembl" id="ENSCCRT00010008235.1">
    <property type="protein sequence ID" value="ENSCCRP00010007598.1"/>
    <property type="gene ID" value="ENSCCRG00010003215.1"/>
</dbReference>
<dbReference type="FunFam" id="1.25.40.20:FF:000709">
    <property type="entry name" value="Calcium transporter 2"/>
    <property type="match status" value="1"/>
</dbReference>
<feature type="transmembrane region" description="Helical" evidence="16">
    <location>
        <begin position="472"/>
        <end position="497"/>
    </location>
</feature>
<evidence type="ECO:0000256" key="2">
    <source>
        <dbReference type="ARBA" id="ARBA00022448"/>
    </source>
</evidence>
<evidence type="ECO:0000313" key="18">
    <source>
        <dbReference type="Ensembl" id="ENSCCRP00010007598.1"/>
    </source>
</evidence>
<dbReference type="Pfam" id="PF00520">
    <property type="entry name" value="Ion_trans"/>
    <property type="match status" value="1"/>
</dbReference>
<evidence type="ECO:0000256" key="16">
    <source>
        <dbReference type="SAM" id="Phobius"/>
    </source>
</evidence>
<feature type="repeat" description="ANK" evidence="15">
    <location>
        <begin position="158"/>
        <end position="190"/>
    </location>
</feature>
<evidence type="ECO:0000256" key="4">
    <source>
        <dbReference type="ARBA" id="ARBA00022568"/>
    </source>
</evidence>
<keyword evidence="11" id="KW-0406">Ion transport</keyword>
<proteinExistence type="predicted"/>
<keyword evidence="12 16" id="KW-0472">Membrane</keyword>
<feature type="transmembrane region" description="Helical" evidence="16">
    <location>
        <begin position="573"/>
        <end position="590"/>
    </location>
</feature>
<dbReference type="Proteomes" id="UP000694427">
    <property type="component" value="Unplaced"/>
</dbReference>
<dbReference type="GO" id="GO:0005886">
    <property type="term" value="C:plasma membrane"/>
    <property type="evidence" value="ECO:0007669"/>
    <property type="project" value="UniProtKB-SubCell"/>
</dbReference>
<feature type="transmembrane region" description="Helical" evidence="16">
    <location>
        <begin position="409"/>
        <end position="435"/>
    </location>
</feature>
<comment type="catalytic activity">
    <reaction evidence="14">
        <text>Ca(2+)(in) = Ca(2+)(out)</text>
        <dbReference type="Rhea" id="RHEA:29671"/>
        <dbReference type="ChEBI" id="CHEBI:29108"/>
    </reaction>
</comment>
<evidence type="ECO:0000256" key="8">
    <source>
        <dbReference type="ARBA" id="ARBA00022837"/>
    </source>
</evidence>
<evidence type="ECO:0000256" key="6">
    <source>
        <dbReference type="ARBA" id="ARBA00022692"/>
    </source>
</evidence>
<dbReference type="PROSITE" id="PS50297">
    <property type="entry name" value="ANK_REP_REGION"/>
    <property type="match status" value="3"/>
</dbReference>
<comment type="subcellular location">
    <subcellularLocation>
        <location evidence="1">Cell membrane</location>
        <topology evidence="1">Multi-pass membrane protein</topology>
    </subcellularLocation>
</comment>
<sequence length="595" mass="68102">MDEDNVDGQNKTQLNKRENMMLYLSGPHSDIDFCFQVDLQFLNDVLTNGADPNSADKYGQMALHEISRAWNVDVMRFFLERGADFQRADAFGVTPLHVAAALDYEEMLQFLLERGADIEARTYKEKQTPLHFAAKNDAVGAVKMLLQNGADIAVRDYKERTPLQLAANFDRSETARLLLEFGADAGVQDSDGQLCITAMITKMTSVADLAMNQFHMKDRMTRKQFYYLHLMEPKPADKTNPKGSDPSSPLEIIVSQGKLDLIMHPVVLKLITDWWRVLLVVLALVLTVAEVYREVMEIVRSRRKLKHWQRWTVQKINEDLSCSHPMWPELNVKESEKVHSLNIFDWLVYSLLLAVLGIHLADIFLLSDSLRQNSLRLFAVSIIFLWLRLMKHVRAFRVMGPFIVMLGKIAGDVLCFLFLYIEIYVPYACAFWIIFGAEVPSMKTVPELLYSLYRITLVDEYEFDAMLDVDAVMAYLLCGTFLALSAILCVNLLIALLSDTFQRVYDNALANAVMQQAAIILQIEESMPCLRRCYDNEYIHHHCAPLGEFYDDDVTTNPEQHAEMKKLTEQIKVSTLLTTTVWCIFFIISVKSQND</sequence>
<dbReference type="InterPro" id="IPR005821">
    <property type="entry name" value="Ion_trans_dom"/>
</dbReference>
<feature type="transmembrane region" description="Helical" evidence="16">
    <location>
        <begin position="346"/>
        <end position="367"/>
    </location>
</feature>
<dbReference type="Pfam" id="PF12796">
    <property type="entry name" value="Ank_2"/>
    <property type="match status" value="2"/>
</dbReference>
<dbReference type="GO" id="GO:0098703">
    <property type="term" value="P:calcium ion import across plasma membrane"/>
    <property type="evidence" value="ECO:0007669"/>
    <property type="project" value="TreeGrafter"/>
</dbReference>
<dbReference type="SUPFAM" id="SSF48403">
    <property type="entry name" value="Ankyrin repeat"/>
    <property type="match status" value="1"/>
</dbReference>
<feature type="repeat" description="ANK" evidence="15">
    <location>
        <begin position="125"/>
        <end position="157"/>
    </location>
</feature>
<keyword evidence="4" id="KW-0109">Calcium transport</keyword>
<evidence type="ECO:0000256" key="12">
    <source>
        <dbReference type="ARBA" id="ARBA00023136"/>
    </source>
</evidence>
<keyword evidence="8" id="KW-0106">Calcium</keyword>
<dbReference type="Gene3D" id="1.25.40.20">
    <property type="entry name" value="Ankyrin repeat-containing domain"/>
    <property type="match status" value="2"/>
</dbReference>
<keyword evidence="10 15" id="KW-0040">ANK repeat</keyword>
<name>A0A8C1I8T6_CYPCA</name>
<dbReference type="PANTHER" id="PTHR10582:SF33">
    <property type="entry name" value="TRANSIENT RECEPTOR POTENTIAL CHANNEL PYREXIA"/>
    <property type="match status" value="1"/>
</dbReference>
<feature type="domain" description="Ion transport" evidence="17">
    <location>
        <begin position="340"/>
        <end position="507"/>
    </location>
</feature>
<evidence type="ECO:0000256" key="14">
    <source>
        <dbReference type="ARBA" id="ARBA00036634"/>
    </source>
</evidence>
<keyword evidence="3" id="KW-1003">Cell membrane</keyword>
<evidence type="ECO:0000256" key="5">
    <source>
        <dbReference type="ARBA" id="ARBA00022673"/>
    </source>
</evidence>
<dbReference type="InterPro" id="IPR002110">
    <property type="entry name" value="Ankyrin_rpt"/>
</dbReference>
<accession>A0A8C1I8T6</accession>
<evidence type="ECO:0000256" key="10">
    <source>
        <dbReference type="ARBA" id="ARBA00023043"/>
    </source>
</evidence>
<feature type="repeat" description="ANK" evidence="15">
    <location>
        <begin position="91"/>
        <end position="123"/>
    </location>
</feature>
<keyword evidence="5" id="KW-0107">Calcium channel</keyword>
<evidence type="ECO:0000259" key="17">
    <source>
        <dbReference type="Pfam" id="PF00520"/>
    </source>
</evidence>
<organism evidence="18 19">
    <name type="scientific">Cyprinus carpio</name>
    <name type="common">Common carp</name>
    <dbReference type="NCBI Taxonomy" id="7962"/>
    <lineage>
        <taxon>Eukaryota</taxon>
        <taxon>Metazoa</taxon>
        <taxon>Chordata</taxon>
        <taxon>Craniata</taxon>
        <taxon>Vertebrata</taxon>
        <taxon>Euteleostomi</taxon>
        <taxon>Actinopterygii</taxon>
        <taxon>Neopterygii</taxon>
        <taxon>Teleostei</taxon>
        <taxon>Ostariophysi</taxon>
        <taxon>Cypriniformes</taxon>
        <taxon>Cyprinidae</taxon>
        <taxon>Cyprininae</taxon>
        <taxon>Cyprinus</taxon>
    </lineage>
</organism>
<feature type="repeat" description="ANK" evidence="15">
    <location>
        <begin position="58"/>
        <end position="90"/>
    </location>
</feature>
<dbReference type="PRINTS" id="PR01415">
    <property type="entry name" value="ANKYRIN"/>
</dbReference>
<evidence type="ECO:0000256" key="1">
    <source>
        <dbReference type="ARBA" id="ARBA00004651"/>
    </source>
</evidence>
<dbReference type="InterPro" id="IPR024862">
    <property type="entry name" value="TRPV"/>
</dbReference>
<keyword evidence="9 16" id="KW-1133">Transmembrane helix</keyword>
<evidence type="ECO:0000256" key="13">
    <source>
        <dbReference type="ARBA" id="ARBA00023303"/>
    </source>
</evidence>
<keyword evidence="2" id="KW-0813">Transport</keyword>
<dbReference type="SMART" id="SM00248">
    <property type="entry name" value="ANK"/>
    <property type="match status" value="4"/>
</dbReference>
<evidence type="ECO:0000256" key="15">
    <source>
        <dbReference type="PROSITE-ProRule" id="PRU00023"/>
    </source>
</evidence>
<dbReference type="PANTHER" id="PTHR10582">
    <property type="entry name" value="TRANSIENT RECEPTOR POTENTIAL ION CHANNEL PROTEIN"/>
    <property type="match status" value="1"/>
</dbReference>
<dbReference type="PROSITE" id="PS50088">
    <property type="entry name" value="ANK_REPEAT"/>
    <property type="match status" value="4"/>
</dbReference>